<dbReference type="Proteomes" id="UP001054945">
    <property type="component" value="Unassembled WGS sequence"/>
</dbReference>
<feature type="non-terminal residue" evidence="1">
    <location>
        <position position="1"/>
    </location>
</feature>
<name>A0AAV4VXY5_CAEEX</name>
<comment type="caution">
    <text evidence="1">The sequence shown here is derived from an EMBL/GenBank/DDBJ whole genome shotgun (WGS) entry which is preliminary data.</text>
</comment>
<protein>
    <submittedName>
        <fullName evidence="1">Uncharacterized protein</fullName>
    </submittedName>
</protein>
<sequence>VTLFVVSLKGEIQFGKGAREKKTRLKTAKFAHLGGEKLTSGRHLLAEIVPPTACLKSTKLDLLLKLFDFQFCTKTIKTFTAGGGKTCEYDSKYQINSCHPGHITHGPHKQT</sequence>
<dbReference type="AlphaFoldDB" id="A0AAV4VXY5"/>
<gene>
    <name evidence="1" type="ORF">CEXT_790731</name>
</gene>
<evidence type="ECO:0000313" key="1">
    <source>
        <dbReference type="EMBL" id="GIY75227.1"/>
    </source>
</evidence>
<organism evidence="1 2">
    <name type="scientific">Caerostris extrusa</name>
    <name type="common">Bark spider</name>
    <name type="synonym">Caerostris bankana</name>
    <dbReference type="NCBI Taxonomy" id="172846"/>
    <lineage>
        <taxon>Eukaryota</taxon>
        <taxon>Metazoa</taxon>
        <taxon>Ecdysozoa</taxon>
        <taxon>Arthropoda</taxon>
        <taxon>Chelicerata</taxon>
        <taxon>Arachnida</taxon>
        <taxon>Araneae</taxon>
        <taxon>Araneomorphae</taxon>
        <taxon>Entelegynae</taxon>
        <taxon>Araneoidea</taxon>
        <taxon>Araneidae</taxon>
        <taxon>Caerostris</taxon>
    </lineage>
</organism>
<reference evidence="1 2" key="1">
    <citation type="submission" date="2021-06" db="EMBL/GenBank/DDBJ databases">
        <title>Caerostris extrusa draft genome.</title>
        <authorList>
            <person name="Kono N."/>
            <person name="Arakawa K."/>
        </authorList>
    </citation>
    <scope>NUCLEOTIDE SEQUENCE [LARGE SCALE GENOMIC DNA]</scope>
</reference>
<proteinExistence type="predicted"/>
<evidence type="ECO:0000313" key="2">
    <source>
        <dbReference type="Proteomes" id="UP001054945"/>
    </source>
</evidence>
<dbReference type="EMBL" id="BPLR01015314">
    <property type="protein sequence ID" value="GIY75227.1"/>
    <property type="molecule type" value="Genomic_DNA"/>
</dbReference>
<accession>A0AAV4VXY5</accession>
<keyword evidence="2" id="KW-1185">Reference proteome</keyword>